<dbReference type="NCBIfam" id="TIGR03993">
    <property type="entry name" value="hydrog_HybE"/>
    <property type="match status" value="1"/>
</dbReference>
<dbReference type="Gene3D" id="3.30.1460.40">
    <property type="entry name" value="[NiFe]-hydrogenase assembly chaperone, HybE"/>
    <property type="match status" value="1"/>
</dbReference>
<dbReference type="Pfam" id="PF11939">
    <property type="entry name" value="NiFe-hyd_HybE"/>
    <property type="match status" value="1"/>
</dbReference>
<gene>
    <name evidence="2" type="ORF">EDE11_11539</name>
</gene>
<comment type="caution">
    <text evidence="2">The sequence shown here is derived from an EMBL/GenBank/DDBJ whole genome shotgun (WGS) entry which is preliminary data.</text>
</comment>
<reference evidence="2 3" key="1">
    <citation type="submission" date="2019-03" db="EMBL/GenBank/DDBJ databases">
        <title>Systems level insights into methane cycling in arid and semi-arid ecosystems.</title>
        <authorList>
            <person name="Kalyuzhnaya M."/>
        </authorList>
    </citation>
    <scope>NUCLEOTIDE SEQUENCE [LARGE SCALE GENOMIC DNA]</scope>
    <source>
        <strain evidence="2 3">S-1</strain>
    </source>
</reference>
<dbReference type="EMBL" id="SMCN01000015">
    <property type="protein sequence ID" value="TCV81338.1"/>
    <property type="molecule type" value="Genomic_DNA"/>
</dbReference>
<sequence length="168" mass="18572">MRRAEAGLFGAGRLTMHWRDGEQIRQTLEAVFNDILTTRMRDMPLLNPALAVRALGFDRYNADWPGVLITPWFMNVLLFPGAESGWITQVPGSKFEQIFPYGSFEFTVADEAQLGRYAQCSLFSPMFQFADQAAALAAAESALQALLTGPAPSAISRRDLLRGNLGSR</sequence>
<evidence type="ECO:0000313" key="3">
    <source>
        <dbReference type="Proteomes" id="UP000295649"/>
    </source>
</evidence>
<evidence type="ECO:0000256" key="1">
    <source>
        <dbReference type="ARBA" id="ARBA00006532"/>
    </source>
</evidence>
<evidence type="ECO:0000313" key="2">
    <source>
        <dbReference type="EMBL" id="TCV81338.1"/>
    </source>
</evidence>
<organism evidence="2 3">
    <name type="scientific">Methylomonas methanica</name>
    <dbReference type="NCBI Taxonomy" id="421"/>
    <lineage>
        <taxon>Bacteria</taxon>
        <taxon>Pseudomonadati</taxon>
        <taxon>Pseudomonadota</taxon>
        <taxon>Gammaproteobacteria</taxon>
        <taxon>Methylococcales</taxon>
        <taxon>Methylococcaceae</taxon>
        <taxon>Methylomonas</taxon>
    </lineage>
</organism>
<dbReference type="InterPro" id="IPR038530">
    <property type="entry name" value="NiFe-hyd_HybE_sf"/>
</dbReference>
<comment type="similarity">
    <text evidence="1">Belongs to the HupJ family.</text>
</comment>
<protein>
    <submittedName>
        <fullName evidence="2">[NiFe] hydrogenase assembly HybE family chaperone</fullName>
    </submittedName>
</protein>
<accession>A0ABY2CJM1</accession>
<proteinExistence type="inferred from homology"/>
<dbReference type="InterPro" id="IPR023994">
    <property type="entry name" value="NiFe-hyd_HybE"/>
</dbReference>
<name>A0ABY2CJM1_METMH</name>
<keyword evidence="3" id="KW-1185">Reference proteome</keyword>
<dbReference type="Proteomes" id="UP000295649">
    <property type="component" value="Unassembled WGS sequence"/>
</dbReference>